<feature type="compositionally biased region" description="Polar residues" evidence="12">
    <location>
        <begin position="1163"/>
        <end position="1208"/>
    </location>
</feature>
<keyword evidence="5 11" id="KW-0547">Nucleotide-binding</keyword>
<dbReference type="PANTHER" id="PTHR24361:SF433">
    <property type="entry name" value="PROTEIN KINASE DOMAIN-CONTAINING PROTEIN"/>
    <property type="match status" value="1"/>
</dbReference>
<evidence type="ECO:0000256" key="1">
    <source>
        <dbReference type="ARBA" id="ARBA00012513"/>
    </source>
</evidence>
<feature type="compositionally biased region" description="Acidic residues" evidence="12">
    <location>
        <begin position="426"/>
        <end position="442"/>
    </location>
</feature>
<dbReference type="InterPro" id="IPR053235">
    <property type="entry name" value="Ser_Thr_kinase"/>
</dbReference>
<dbReference type="SUPFAM" id="SSF56112">
    <property type="entry name" value="Protein kinase-like (PK-like)"/>
    <property type="match status" value="1"/>
</dbReference>
<dbReference type="InterPro" id="IPR011009">
    <property type="entry name" value="Kinase-like_dom_sf"/>
</dbReference>
<dbReference type="FunFam" id="1.25.10.10:FF:000583">
    <property type="entry name" value="MAP3K epsilon protein kinase 1"/>
    <property type="match status" value="1"/>
</dbReference>
<dbReference type="FunFam" id="1.10.510.10:FF:000946">
    <property type="entry name" value="Probable serine/threonine-protein kinase DDB_G0284251"/>
    <property type="match status" value="1"/>
</dbReference>
<keyword evidence="6" id="KW-0418">Kinase</keyword>
<feature type="compositionally biased region" description="Acidic residues" evidence="12">
    <location>
        <begin position="354"/>
        <end position="365"/>
    </location>
</feature>
<evidence type="ECO:0000313" key="14">
    <source>
        <dbReference type="EMBL" id="KDQ25499.1"/>
    </source>
</evidence>
<evidence type="ECO:0000256" key="4">
    <source>
        <dbReference type="ARBA" id="ARBA00022723"/>
    </source>
</evidence>
<evidence type="ECO:0000256" key="10">
    <source>
        <dbReference type="ARBA" id="ARBA00048679"/>
    </source>
</evidence>
<proteinExistence type="inferred from homology"/>
<evidence type="ECO:0000256" key="3">
    <source>
        <dbReference type="ARBA" id="ARBA00022679"/>
    </source>
</evidence>
<evidence type="ECO:0000313" key="15">
    <source>
        <dbReference type="Proteomes" id="UP000027073"/>
    </source>
</evidence>
<dbReference type="PROSITE" id="PS00108">
    <property type="entry name" value="PROTEIN_KINASE_ST"/>
    <property type="match status" value="1"/>
</dbReference>
<feature type="compositionally biased region" description="Polar residues" evidence="12">
    <location>
        <begin position="331"/>
        <end position="347"/>
    </location>
</feature>
<dbReference type="InParanoid" id="A0A067NCC4"/>
<dbReference type="AlphaFoldDB" id="A0A067NCC4"/>
<evidence type="ECO:0000256" key="9">
    <source>
        <dbReference type="ARBA" id="ARBA00047899"/>
    </source>
</evidence>
<dbReference type="Gene3D" id="1.10.510.10">
    <property type="entry name" value="Transferase(Phosphotransferase) domain 1"/>
    <property type="match status" value="1"/>
</dbReference>
<dbReference type="GO" id="GO:0005737">
    <property type="term" value="C:cytoplasm"/>
    <property type="evidence" value="ECO:0007669"/>
    <property type="project" value="TreeGrafter"/>
</dbReference>
<gene>
    <name evidence="14" type="ORF">PLEOSDRAFT_1066586</name>
</gene>
<comment type="catalytic activity">
    <reaction evidence="9">
        <text>L-threonyl-[protein] + ATP = O-phospho-L-threonyl-[protein] + ADP + H(+)</text>
        <dbReference type="Rhea" id="RHEA:46608"/>
        <dbReference type="Rhea" id="RHEA-COMP:11060"/>
        <dbReference type="Rhea" id="RHEA-COMP:11605"/>
        <dbReference type="ChEBI" id="CHEBI:15378"/>
        <dbReference type="ChEBI" id="CHEBI:30013"/>
        <dbReference type="ChEBI" id="CHEBI:30616"/>
        <dbReference type="ChEBI" id="CHEBI:61977"/>
        <dbReference type="ChEBI" id="CHEBI:456216"/>
        <dbReference type="EC" id="2.7.11.1"/>
    </reaction>
</comment>
<dbReference type="GO" id="GO:0004674">
    <property type="term" value="F:protein serine/threonine kinase activity"/>
    <property type="evidence" value="ECO:0007669"/>
    <property type="project" value="UniProtKB-KW"/>
</dbReference>
<feature type="region of interest" description="Disordered" evidence="12">
    <location>
        <begin position="1215"/>
        <end position="1234"/>
    </location>
</feature>
<feature type="region of interest" description="Disordered" evidence="12">
    <location>
        <begin position="1124"/>
        <end position="1210"/>
    </location>
</feature>
<dbReference type="HOGENOM" id="CLU_001872_1_1_1"/>
<comment type="catalytic activity">
    <reaction evidence="10">
        <text>L-seryl-[protein] + ATP = O-phospho-L-seryl-[protein] + ADP + H(+)</text>
        <dbReference type="Rhea" id="RHEA:17989"/>
        <dbReference type="Rhea" id="RHEA-COMP:9863"/>
        <dbReference type="Rhea" id="RHEA-COMP:11604"/>
        <dbReference type="ChEBI" id="CHEBI:15378"/>
        <dbReference type="ChEBI" id="CHEBI:29999"/>
        <dbReference type="ChEBI" id="CHEBI:30616"/>
        <dbReference type="ChEBI" id="CHEBI:83421"/>
        <dbReference type="ChEBI" id="CHEBI:456216"/>
        <dbReference type="EC" id="2.7.11.1"/>
    </reaction>
</comment>
<evidence type="ECO:0000256" key="6">
    <source>
        <dbReference type="ARBA" id="ARBA00022777"/>
    </source>
</evidence>
<dbReference type="PROSITE" id="PS00107">
    <property type="entry name" value="PROTEIN_KINASE_ATP"/>
    <property type="match status" value="1"/>
</dbReference>
<dbReference type="OrthoDB" id="8693905at2759"/>
<dbReference type="PANTHER" id="PTHR24361">
    <property type="entry name" value="MITOGEN-ACTIVATED KINASE KINASE KINASE"/>
    <property type="match status" value="1"/>
</dbReference>
<evidence type="ECO:0000256" key="7">
    <source>
        <dbReference type="ARBA" id="ARBA00022840"/>
    </source>
</evidence>
<evidence type="ECO:0000256" key="11">
    <source>
        <dbReference type="PROSITE-ProRule" id="PRU10141"/>
    </source>
</evidence>
<sequence>MANSTPGSRPSSTGGTRAVGSSRTLNDYQLGDSLGKGAFGQVYRALNWATGETVAIKEIQLSNIPKSELGEIMSEIDLLKNLNHPNIVKYKGFVKTREYLYIILEFCENGSLHGILKRFGKFPENLVAVYIAQVLEGLAYLHDQGVIHRDIKGANILTNKDGCVKLADFGVATVGGGARENAVVGSPYWMAPEVIEQRGATTASDIWSVGCLVIELLQGHPPYHTLSPMPALFRIVQDDCPPIPEGASNVVKDFLYACFQRDANLRVGARRLLKHAWIHAAKTEDKLLKPAGNWNYDEAVLKVQEWNEALKSPSRPSKHPSRAPPRPVSPTPSQAHQSPSESIQPSFVLQPPEEQTDNWDDDFEEGISFSKLQGLPPRPQHALSPQLLSSEPEPEDNAQTIKPNRSPGMNVVPLPVAKAPRADMSSDTEDYSDLGLDEDEEKLQEKVKDFKKKNSSRRGLFHPDDIKTYGINNVSPGPLSAPLPSLERKPSRPSGSGPSSEAGSMGRGEGRRQHEMGVFGKYAEDEEEDYEDVFGKANSTGCDLLLPAAEHVMQTLQLNTRLSNKSWLGDEDSDEEDPFAEIDEGFAEDDLEANLQRDKHARLCNAVNQLIDELSPSAPDFQLRDACDQLINIMTDTPEMQVQFVASHGMLAILEVLEGRCSRELIMKLLHVINMLVNEDVGFLESFCLIGGIPVMMGFTSKKYSAECRLEASHFIRLLCHTSVLTLQMFIACRGLKVLVDLLDEDYNEQTDLVVHALNGIGSVFELQSPTTKNDFCRMFIRDGLLDPLSAALLNVMGSREGSAAEMKMKIIQILLVFSQVSQSDIHVRNAMGTRKIIRRLLRACELLEPDCLVLMLKAVKHLSMNVTLLDVLQNANAIEILTRILDEQSAGAHSAEMANHIFQTCYNLCRLNKSRQEEAAQAGIIPCLRRVIETSSPLKQFALPILCDLASAGKSCRMLLWQQDGLGMYLKLLDDPYFQVSALEAIVSWLQDEPARIEDELVKPEAVEAILKCFVSSKANSFENLLEPFLKLTRLSSSLANLLAKSTAFFNRIIDRLSHHSKAVVRRNLLRILKGVCDVHPNRGAIVERYGLYEVVERLSRTDGAVLVRELAREIIPSIRPALRPAAKKSGSGGREKGVRADVLRASSRDGLTPKKMRRTASETSASPFESASPAIRSTSGGPTLSNTTRMVPSGVHTSSSRMNTSRQRLDEILWQTEYSTPVNGSSSRRLQR</sequence>
<protein>
    <recommendedName>
        <fullName evidence="1">non-specific serine/threonine protein kinase</fullName>
        <ecNumber evidence="1">2.7.11.1</ecNumber>
    </recommendedName>
</protein>
<dbReference type="InterPro" id="IPR000719">
    <property type="entry name" value="Prot_kinase_dom"/>
</dbReference>
<dbReference type="SUPFAM" id="SSF48371">
    <property type="entry name" value="ARM repeat"/>
    <property type="match status" value="1"/>
</dbReference>
<dbReference type="SMART" id="SM00220">
    <property type="entry name" value="S_TKc"/>
    <property type="match status" value="1"/>
</dbReference>
<feature type="compositionally biased region" description="Polar residues" evidence="12">
    <location>
        <begin position="1218"/>
        <end position="1234"/>
    </location>
</feature>
<dbReference type="Gene3D" id="1.25.10.10">
    <property type="entry name" value="Leucine-rich Repeat Variant"/>
    <property type="match status" value="2"/>
</dbReference>
<reference evidence="15" key="1">
    <citation type="journal article" date="2014" name="Proc. Natl. Acad. Sci. U.S.A.">
        <title>Extensive sampling of basidiomycete genomes demonstrates inadequacy of the white-rot/brown-rot paradigm for wood decay fungi.</title>
        <authorList>
            <person name="Riley R."/>
            <person name="Salamov A.A."/>
            <person name="Brown D.W."/>
            <person name="Nagy L.G."/>
            <person name="Floudas D."/>
            <person name="Held B.W."/>
            <person name="Levasseur A."/>
            <person name="Lombard V."/>
            <person name="Morin E."/>
            <person name="Otillar R."/>
            <person name="Lindquist E.A."/>
            <person name="Sun H."/>
            <person name="LaButti K.M."/>
            <person name="Schmutz J."/>
            <person name="Jabbour D."/>
            <person name="Luo H."/>
            <person name="Baker S.E."/>
            <person name="Pisabarro A.G."/>
            <person name="Walton J.D."/>
            <person name="Blanchette R.A."/>
            <person name="Henrissat B."/>
            <person name="Martin F."/>
            <person name="Cullen D."/>
            <person name="Hibbett D.S."/>
            <person name="Grigoriev I.V."/>
        </authorList>
    </citation>
    <scope>NUCLEOTIDE SEQUENCE [LARGE SCALE GENOMIC DNA]</scope>
    <source>
        <strain evidence="15">PC15</strain>
    </source>
</reference>
<feature type="domain" description="Protein kinase" evidence="13">
    <location>
        <begin position="28"/>
        <end position="278"/>
    </location>
</feature>
<dbReference type="FunCoup" id="A0A067NCC4">
    <property type="interactions" value="382"/>
</dbReference>
<keyword evidence="2" id="KW-0723">Serine/threonine-protein kinase</keyword>
<evidence type="ECO:0000256" key="8">
    <source>
        <dbReference type="ARBA" id="ARBA00025754"/>
    </source>
</evidence>
<dbReference type="PROSITE" id="PS50011">
    <property type="entry name" value="PROTEIN_KINASE_DOM"/>
    <property type="match status" value="1"/>
</dbReference>
<keyword evidence="7 11" id="KW-0067">ATP-binding</keyword>
<dbReference type="CDD" id="cd06627">
    <property type="entry name" value="STKc_Cdc7_like"/>
    <property type="match status" value="1"/>
</dbReference>
<evidence type="ECO:0000256" key="12">
    <source>
        <dbReference type="SAM" id="MobiDB-lite"/>
    </source>
</evidence>
<dbReference type="Proteomes" id="UP000027073">
    <property type="component" value="Unassembled WGS sequence"/>
</dbReference>
<dbReference type="EMBL" id="KL198010">
    <property type="protein sequence ID" value="KDQ25499.1"/>
    <property type="molecule type" value="Genomic_DNA"/>
</dbReference>
<feature type="region of interest" description="Disordered" evidence="12">
    <location>
        <begin position="310"/>
        <end position="514"/>
    </location>
</feature>
<evidence type="ECO:0000256" key="2">
    <source>
        <dbReference type="ARBA" id="ARBA00022527"/>
    </source>
</evidence>
<evidence type="ECO:0000259" key="13">
    <source>
        <dbReference type="PROSITE" id="PS50011"/>
    </source>
</evidence>
<dbReference type="InterPro" id="IPR008271">
    <property type="entry name" value="Ser/Thr_kinase_AS"/>
</dbReference>
<keyword evidence="3" id="KW-0808">Transferase</keyword>
<dbReference type="GO" id="GO:0046872">
    <property type="term" value="F:metal ion binding"/>
    <property type="evidence" value="ECO:0007669"/>
    <property type="project" value="UniProtKB-KW"/>
</dbReference>
<dbReference type="InterPro" id="IPR016024">
    <property type="entry name" value="ARM-type_fold"/>
</dbReference>
<feature type="compositionally biased region" description="Basic residues" evidence="12">
    <location>
        <begin position="449"/>
        <end position="460"/>
    </location>
</feature>
<dbReference type="GO" id="GO:0005524">
    <property type="term" value="F:ATP binding"/>
    <property type="evidence" value="ECO:0007669"/>
    <property type="project" value="UniProtKB-UniRule"/>
</dbReference>
<dbReference type="STRING" id="1137138.A0A067NCC4"/>
<feature type="compositionally biased region" description="Low complexity" evidence="12">
    <location>
        <begin position="475"/>
        <end position="485"/>
    </location>
</feature>
<accession>A0A067NCC4</accession>
<feature type="region of interest" description="Disordered" evidence="12">
    <location>
        <begin position="1"/>
        <end position="23"/>
    </location>
</feature>
<feature type="binding site" evidence="11">
    <location>
        <position position="57"/>
    </location>
    <ligand>
        <name>ATP</name>
        <dbReference type="ChEBI" id="CHEBI:30616"/>
    </ligand>
</feature>
<dbReference type="InterPro" id="IPR017441">
    <property type="entry name" value="Protein_kinase_ATP_BS"/>
</dbReference>
<dbReference type="FunFam" id="3.30.200.20:FF:000042">
    <property type="entry name" value="Aurora kinase A"/>
    <property type="match status" value="1"/>
</dbReference>
<keyword evidence="4" id="KW-0479">Metal-binding</keyword>
<dbReference type="Pfam" id="PF00069">
    <property type="entry name" value="Pkinase"/>
    <property type="match status" value="1"/>
</dbReference>
<name>A0A067NCC4_PLEO1</name>
<feature type="compositionally biased region" description="Low complexity" evidence="12">
    <location>
        <begin position="492"/>
        <end position="504"/>
    </location>
</feature>
<evidence type="ECO:0000256" key="5">
    <source>
        <dbReference type="ARBA" id="ARBA00022741"/>
    </source>
</evidence>
<organism evidence="14 15">
    <name type="scientific">Pleurotus ostreatus (strain PC15)</name>
    <name type="common">Oyster mushroom</name>
    <dbReference type="NCBI Taxonomy" id="1137138"/>
    <lineage>
        <taxon>Eukaryota</taxon>
        <taxon>Fungi</taxon>
        <taxon>Dikarya</taxon>
        <taxon>Basidiomycota</taxon>
        <taxon>Agaricomycotina</taxon>
        <taxon>Agaricomycetes</taxon>
        <taxon>Agaricomycetidae</taxon>
        <taxon>Agaricales</taxon>
        <taxon>Pleurotineae</taxon>
        <taxon>Pleurotaceae</taxon>
        <taxon>Pleurotus</taxon>
    </lineage>
</organism>
<dbReference type="VEuPathDB" id="FungiDB:PLEOSDRAFT_1066586"/>
<comment type="similarity">
    <text evidence="8">Belongs to the protein kinase superfamily. STE Ser/Thr protein kinase family.</text>
</comment>
<feature type="compositionally biased region" description="Low complexity" evidence="12">
    <location>
        <begin position="1"/>
        <end position="16"/>
    </location>
</feature>
<dbReference type="InterPro" id="IPR011989">
    <property type="entry name" value="ARM-like"/>
</dbReference>
<dbReference type="EC" id="2.7.11.1" evidence="1"/>
<feature type="compositionally biased region" description="Basic and acidic residues" evidence="12">
    <location>
        <begin position="1135"/>
        <end position="1144"/>
    </location>
</feature>